<dbReference type="SUPFAM" id="SSF53756">
    <property type="entry name" value="UDP-Glycosyltransferase/glycogen phosphorylase"/>
    <property type="match status" value="1"/>
</dbReference>
<sequence length="621" mass="69571">MSFKPANAATTTLDIMRKAVALQQAGEVEKAQRLYKTVLKKNPSSPDANHLLGVCYRQLGFPKRAVEFIRKAISLAPDRAPYHANLARALSDLDEDNHADVLAAAERAVALDPRLAEAQSLRAVAMTKLGRETEAEEIFKQIVADHPGYGDAYRNYGVLLRDQKKFHQAVEFFDKAIQIDPSNSDIWVQRARSRLEAEQYDKSGEELRLALQLFPGNDDLQHEMARLLFRIGEASDALPFAEAAMAANPQDVARHVTLGVILQSMSRSTDAIKVLRKGIELANGDLPVAEWNLALAYLGAGNIAEGWKHYGARFKAEITSCLNRKFRKPQWDGSDLTGKTIMIWNDQGVGDCLRSGTLIADIMEMADKVIIEVPKKLVAPFEHSFPDALTRTPTFESITLMATTDDYDFQISSADLPRYIRNDLESFKKTRHPVFKINTRRARELYRRIPDADKKPVVGVSWRSSKLAPARAKNYLSVMDFAPVVETKGIVFVNLQYSCIDREVTYLQEGRGANLIHFADIDQMNNIEDAAALASCCDLVITANTSVSDIAGCYGMPCWTFGDDISHYMLGQEQTPWFPRTTYTKLKPGQPVVELIPGLVERLESWKSSFSPEERMKRLQL</sequence>
<accession>A0A0K6HZQ6</accession>
<evidence type="ECO:0000313" key="4">
    <source>
        <dbReference type="EMBL" id="CUA96288.1"/>
    </source>
</evidence>
<dbReference type="SUPFAM" id="SSF48452">
    <property type="entry name" value="TPR-like"/>
    <property type="match status" value="2"/>
</dbReference>
<dbReference type="PANTHER" id="PTHR44943:SF8">
    <property type="entry name" value="TPR REPEAT-CONTAINING PROTEIN MJ0263"/>
    <property type="match status" value="1"/>
</dbReference>
<dbReference type="AlphaFoldDB" id="A0A0K6HZQ6"/>
<dbReference type="EMBL" id="CYHE01000005">
    <property type="protein sequence ID" value="CUA96288.1"/>
    <property type="molecule type" value="Genomic_DNA"/>
</dbReference>
<evidence type="ECO:0000256" key="2">
    <source>
        <dbReference type="ARBA" id="ARBA00022803"/>
    </source>
</evidence>
<gene>
    <name evidence="4" type="ORF">Ga0061067_105101</name>
</gene>
<dbReference type="Pfam" id="PF14559">
    <property type="entry name" value="TPR_19"/>
    <property type="match status" value="2"/>
</dbReference>
<dbReference type="Gene3D" id="1.25.40.10">
    <property type="entry name" value="Tetratricopeptide repeat domain"/>
    <property type="match status" value="1"/>
</dbReference>
<evidence type="ECO:0000256" key="1">
    <source>
        <dbReference type="ARBA" id="ARBA00022737"/>
    </source>
</evidence>
<reference evidence="5" key="1">
    <citation type="submission" date="2015-08" db="EMBL/GenBank/DDBJ databases">
        <authorList>
            <person name="Varghese N."/>
        </authorList>
    </citation>
    <scope>NUCLEOTIDE SEQUENCE [LARGE SCALE GENOMIC DNA]</scope>
    <source>
        <strain evidence="5">DSM 23407</strain>
    </source>
</reference>
<dbReference type="Proteomes" id="UP000183900">
    <property type="component" value="Unassembled WGS sequence"/>
</dbReference>
<dbReference type="Pfam" id="PF13432">
    <property type="entry name" value="TPR_16"/>
    <property type="match status" value="1"/>
</dbReference>
<dbReference type="PROSITE" id="PS50293">
    <property type="entry name" value="TPR_REGION"/>
    <property type="match status" value="1"/>
</dbReference>
<name>A0A0K6HZQ6_9HYPH</name>
<dbReference type="InterPro" id="IPR019734">
    <property type="entry name" value="TPR_rpt"/>
</dbReference>
<evidence type="ECO:0000256" key="3">
    <source>
        <dbReference type="PROSITE-ProRule" id="PRU00339"/>
    </source>
</evidence>
<dbReference type="InterPro" id="IPR011990">
    <property type="entry name" value="TPR-like_helical_dom_sf"/>
</dbReference>
<feature type="repeat" description="TPR" evidence="3">
    <location>
        <begin position="46"/>
        <end position="79"/>
    </location>
</feature>
<dbReference type="RefSeq" id="WP_055455617.1">
    <property type="nucleotide sequence ID" value="NZ_CYHE01000005.1"/>
</dbReference>
<keyword evidence="5" id="KW-1185">Reference proteome</keyword>
<dbReference type="SMART" id="SM00028">
    <property type="entry name" value="TPR"/>
    <property type="match status" value="8"/>
</dbReference>
<keyword evidence="1" id="KW-0677">Repeat</keyword>
<organism evidence="4 5">
    <name type="scientific">Pannonibacter indicus</name>
    <dbReference type="NCBI Taxonomy" id="466044"/>
    <lineage>
        <taxon>Bacteria</taxon>
        <taxon>Pseudomonadati</taxon>
        <taxon>Pseudomonadota</taxon>
        <taxon>Alphaproteobacteria</taxon>
        <taxon>Hyphomicrobiales</taxon>
        <taxon>Stappiaceae</taxon>
        <taxon>Pannonibacter</taxon>
    </lineage>
</organism>
<dbReference type="OrthoDB" id="6193797at2"/>
<dbReference type="PANTHER" id="PTHR44943">
    <property type="entry name" value="CELLULOSE SYNTHASE OPERON PROTEIN C"/>
    <property type="match status" value="1"/>
</dbReference>
<keyword evidence="2 3" id="KW-0802">TPR repeat</keyword>
<dbReference type="InterPro" id="IPR051685">
    <property type="entry name" value="Ycf3/AcsC/BcsC/TPR_MFPF"/>
</dbReference>
<evidence type="ECO:0000313" key="5">
    <source>
        <dbReference type="Proteomes" id="UP000183900"/>
    </source>
</evidence>
<protein>
    <submittedName>
        <fullName evidence="4">Tfp pilus assembly protein PilF</fullName>
    </submittedName>
</protein>
<dbReference type="PROSITE" id="PS50005">
    <property type="entry name" value="TPR"/>
    <property type="match status" value="2"/>
</dbReference>
<feature type="repeat" description="TPR" evidence="3">
    <location>
        <begin position="150"/>
        <end position="183"/>
    </location>
</feature>
<proteinExistence type="predicted"/>